<reference evidence="1" key="2">
    <citation type="submission" date="2022-06" db="UniProtKB">
        <authorList>
            <consortium name="EnsemblMetazoa"/>
        </authorList>
    </citation>
    <scope>IDENTIFICATION</scope>
    <source>
        <strain evidence="1">PS312</strain>
    </source>
</reference>
<evidence type="ECO:0000313" key="1">
    <source>
        <dbReference type="EnsemblMetazoa" id="PPA30607.1"/>
    </source>
</evidence>
<sequence length="183" mass="20370">MTNEETSALWCLMSRENTSFIAPSEDGSSVMVTARYPIHPMNHSVEGCVYVDAYSFKQTDGDPNYSHTCFPGKFALHPQHKGTYTCDFAARGYSGRFVIHGRYLGTDNHCTYVSADYRSGVHTFTMTNIALKDYEAKMNGTLVPPIFASEDYLWVRGDSGSHCTIVGFYCIDEKDKDAGAIPN</sequence>
<dbReference type="Proteomes" id="UP000005239">
    <property type="component" value="Unassembled WGS sequence"/>
</dbReference>
<keyword evidence="2" id="KW-1185">Reference proteome</keyword>
<accession>A0A8R1UK00</accession>
<dbReference type="AlphaFoldDB" id="A0A8R1UK00"/>
<evidence type="ECO:0000313" key="2">
    <source>
        <dbReference type="Proteomes" id="UP000005239"/>
    </source>
</evidence>
<proteinExistence type="predicted"/>
<organism evidence="1 2">
    <name type="scientific">Pristionchus pacificus</name>
    <name type="common">Parasitic nematode worm</name>
    <dbReference type="NCBI Taxonomy" id="54126"/>
    <lineage>
        <taxon>Eukaryota</taxon>
        <taxon>Metazoa</taxon>
        <taxon>Ecdysozoa</taxon>
        <taxon>Nematoda</taxon>
        <taxon>Chromadorea</taxon>
        <taxon>Rhabditida</taxon>
        <taxon>Rhabditina</taxon>
        <taxon>Diplogasteromorpha</taxon>
        <taxon>Diplogasteroidea</taxon>
        <taxon>Neodiplogasteridae</taxon>
        <taxon>Pristionchus</taxon>
    </lineage>
</organism>
<gene>
    <name evidence="1" type="primary">WBGene00203474</name>
</gene>
<name>A0A8R1UK00_PRIPA</name>
<reference evidence="2" key="1">
    <citation type="journal article" date="2008" name="Nat. Genet.">
        <title>The Pristionchus pacificus genome provides a unique perspective on nematode lifestyle and parasitism.</title>
        <authorList>
            <person name="Dieterich C."/>
            <person name="Clifton S.W."/>
            <person name="Schuster L.N."/>
            <person name="Chinwalla A."/>
            <person name="Delehaunty K."/>
            <person name="Dinkelacker I."/>
            <person name="Fulton L."/>
            <person name="Fulton R."/>
            <person name="Godfrey J."/>
            <person name="Minx P."/>
            <person name="Mitreva M."/>
            <person name="Roeseler W."/>
            <person name="Tian H."/>
            <person name="Witte H."/>
            <person name="Yang S.P."/>
            <person name="Wilson R.K."/>
            <person name="Sommer R.J."/>
        </authorList>
    </citation>
    <scope>NUCLEOTIDE SEQUENCE [LARGE SCALE GENOMIC DNA]</scope>
    <source>
        <strain evidence="2">PS312</strain>
    </source>
</reference>
<dbReference type="EnsemblMetazoa" id="PPA30607.1">
    <property type="protein sequence ID" value="PPA30607.1"/>
    <property type="gene ID" value="WBGene00203474"/>
</dbReference>
<protein>
    <submittedName>
        <fullName evidence="1">Uncharacterized protein</fullName>
    </submittedName>
</protein>